<keyword evidence="6 10" id="KW-0067">ATP-binding</keyword>
<organism evidence="12 13">
    <name type="scientific">[Clostridium] hylemonae DSM 15053</name>
    <dbReference type="NCBI Taxonomy" id="553973"/>
    <lineage>
        <taxon>Bacteria</taxon>
        <taxon>Bacillati</taxon>
        <taxon>Bacillota</taxon>
        <taxon>Clostridia</taxon>
        <taxon>Lachnospirales</taxon>
        <taxon>Lachnospiraceae</taxon>
    </lineage>
</organism>
<dbReference type="PROSITE" id="PS50893">
    <property type="entry name" value="ABC_TRANSPORTER_2"/>
    <property type="match status" value="1"/>
</dbReference>
<proteinExistence type="inferred from homology"/>
<evidence type="ECO:0000259" key="11">
    <source>
        <dbReference type="PROSITE" id="PS50893"/>
    </source>
</evidence>
<evidence type="ECO:0000256" key="7">
    <source>
        <dbReference type="ARBA" id="ARBA00022967"/>
    </source>
</evidence>
<feature type="domain" description="ABC transporter" evidence="11">
    <location>
        <begin position="19"/>
        <end position="255"/>
    </location>
</feature>
<dbReference type="GO" id="GO:0005524">
    <property type="term" value="F:ATP binding"/>
    <property type="evidence" value="ECO:0007669"/>
    <property type="project" value="UniProtKB-UniRule"/>
</dbReference>
<reference evidence="12" key="1">
    <citation type="submission" date="2009-02" db="EMBL/GenBank/DDBJ databases">
        <authorList>
            <person name="Fulton L."/>
            <person name="Clifton S."/>
            <person name="Fulton B."/>
            <person name="Xu J."/>
            <person name="Minx P."/>
            <person name="Pepin K.H."/>
            <person name="Johnson M."/>
            <person name="Bhonagiri V."/>
            <person name="Nash W.E."/>
            <person name="Mardis E.R."/>
            <person name="Wilson R.K."/>
        </authorList>
    </citation>
    <scope>NUCLEOTIDE SEQUENCE [LARGE SCALE GENOMIC DNA]</scope>
    <source>
        <strain evidence="12">DSM 15053</strain>
    </source>
</reference>
<dbReference type="FunFam" id="3.40.50.300:FF:000224">
    <property type="entry name" value="Energy-coupling factor transporter ATP-binding protein EcfA"/>
    <property type="match status" value="1"/>
</dbReference>
<dbReference type="Pfam" id="PF00005">
    <property type="entry name" value="ABC_tran"/>
    <property type="match status" value="1"/>
</dbReference>
<gene>
    <name evidence="12" type="ORF">CLOHYLEM_05146</name>
</gene>
<sequence length="293" mass="32681">MEENRMRKEAEETAEDIIVEAKDVYYSYEDGGRPSLNGVSLKIARGKKVAFLGANGSGKSTFFLCCNGIHKPDSGTIFIGGRPLDYSRKGLMDVRRKVGIVFQDPDDQLFLASVYQEISFGPMNLGLPEAEVRSEIERVMDDLEITPFRDRPAHALSGGQKKQVAIADVLVMHPDVIILDEPASALDAKHTKLMNEIVDRLAMEGITILMATHDIGYALEWADEIVLMHEGRVLLQADPVTVCGSREELALANQEAPAVLRLFWRLEEKGVLEKDLRPPVNFEQLEQYIAEGR</sequence>
<evidence type="ECO:0000256" key="3">
    <source>
        <dbReference type="ARBA" id="ARBA00022448"/>
    </source>
</evidence>
<dbReference type="eggNOG" id="COG1122">
    <property type="taxonomic scope" value="Bacteria"/>
</dbReference>
<keyword evidence="8 10" id="KW-0472">Membrane</keyword>
<evidence type="ECO:0000313" key="13">
    <source>
        <dbReference type="Proteomes" id="UP000004893"/>
    </source>
</evidence>
<dbReference type="Proteomes" id="UP000004893">
    <property type="component" value="Unassembled WGS sequence"/>
</dbReference>
<evidence type="ECO:0000256" key="4">
    <source>
        <dbReference type="ARBA" id="ARBA00022475"/>
    </source>
</evidence>
<dbReference type="AlphaFoldDB" id="C0BZA7"/>
<dbReference type="InterPro" id="IPR003439">
    <property type="entry name" value="ABC_transporter-like_ATP-bd"/>
</dbReference>
<dbReference type="InterPro" id="IPR015856">
    <property type="entry name" value="ABC_transpr_CbiO/EcfA_su"/>
</dbReference>
<dbReference type="InterPro" id="IPR027417">
    <property type="entry name" value="P-loop_NTPase"/>
</dbReference>
<dbReference type="GO" id="GO:0042626">
    <property type="term" value="F:ATPase-coupled transmembrane transporter activity"/>
    <property type="evidence" value="ECO:0007669"/>
    <property type="project" value="TreeGrafter"/>
</dbReference>
<dbReference type="SMART" id="SM00382">
    <property type="entry name" value="AAA"/>
    <property type="match status" value="1"/>
</dbReference>
<dbReference type="InterPro" id="IPR050095">
    <property type="entry name" value="ECF_ABC_transporter_ATP-bd"/>
</dbReference>
<evidence type="ECO:0000256" key="2">
    <source>
        <dbReference type="ARBA" id="ARBA00005417"/>
    </source>
</evidence>
<evidence type="ECO:0000256" key="5">
    <source>
        <dbReference type="ARBA" id="ARBA00022741"/>
    </source>
</evidence>
<accession>C0BZA7</accession>
<dbReference type="SUPFAM" id="SSF52540">
    <property type="entry name" value="P-loop containing nucleoside triphosphate hydrolases"/>
    <property type="match status" value="1"/>
</dbReference>
<evidence type="ECO:0000256" key="10">
    <source>
        <dbReference type="RuleBase" id="RU364103"/>
    </source>
</evidence>
<reference evidence="12" key="2">
    <citation type="submission" date="2013-06" db="EMBL/GenBank/DDBJ databases">
        <title>Draft genome sequence of Clostridium hylemonae (DSM 15053).</title>
        <authorList>
            <person name="Sudarsanam P."/>
            <person name="Ley R."/>
            <person name="Guruge J."/>
            <person name="Turnbaugh P.J."/>
            <person name="Mahowald M."/>
            <person name="Liep D."/>
            <person name="Gordon J."/>
        </authorList>
    </citation>
    <scope>NUCLEOTIDE SEQUENCE</scope>
    <source>
        <strain evidence="12">DSM 15053</strain>
    </source>
</reference>
<evidence type="ECO:0000256" key="8">
    <source>
        <dbReference type="ARBA" id="ARBA00023136"/>
    </source>
</evidence>
<keyword evidence="4 10" id="KW-1003">Cell membrane</keyword>
<dbReference type="Gene3D" id="3.40.50.300">
    <property type="entry name" value="P-loop containing nucleotide triphosphate hydrolases"/>
    <property type="match status" value="1"/>
</dbReference>
<comment type="similarity">
    <text evidence="2 10">Belongs to the ABC transporter superfamily.</text>
</comment>
<dbReference type="STRING" id="553973.CLOHYLEM_05146"/>
<dbReference type="InterPro" id="IPR005876">
    <property type="entry name" value="Co_trans_ATP-bd"/>
</dbReference>
<dbReference type="CDD" id="cd03225">
    <property type="entry name" value="ABC_cobalt_CbiO_domain1"/>
    <property type="match status" value="1"/>
</dbReference>
<evidence type="ECO:0000256" key="9">
    <source>
        <dbReference type="ARBA" id="ARBA00025157"/>
    </source>
</evidence>
<dbReference type="PANTHER" id="PTHR43553">
    <property type="entry name" value="HEAVY METAL TRANSPORTER"/>
    <property type="match status" value="1"/>
</dbReference>
<comment type="function">
    <text evidence="9">Probably part of an ABC transporter complex. Responsible for energy coupling to the transport system.</text>
</comment>
<dbReference type="GO" id="GO:0043190">
    <property type="term" value="C:ATP-binding cassette (ABC) transporter complex"/>
    <property type="evidence" value="ECO:0007669"/>
    <property type="project" value="TreeGrafter"/>
</dbReference>
<keyword evidence="5 10" id="KW-0547">Nucleotide-binding</keyword>
<name>C0BZA7_9FIRM</name>
<dbReference type="EMBL" id="ABYI02000019">
    <property type="protein sequence ID" value="EEG74485.1"/>
    <property type="molecule type" value="Genomic_DNA"/>
</dbReference>
<comment type="function">
    <text evidence="10">Part of an ABC transporter complex. Responsible for energy coupling to the transport system.</text>
</comment>
<keyword evidence="13" id="KW-1185">Reference proteome</keyword>
<evidence type="ECO:0000256" key="6">
    <source>
        <dbReference type="ARBA" id="ARBA00022840"/>
    </source>
</evidence>
<protein>
    <recommendedName>
        <fullName evidence="10">ABC transporter ATP-binding protein</fullName>
    </recommendedName>
</protein>
<dbReference type="InterPro" id="IPR003593">
    <property type="entry name" value="AAA+_ATPase"/>
</dbReference>
<keyword evidence="7" id="KW-1278">Translocase</keyword>
<comment type="caution">
    <text evidence="12">The sequence shown here is derived from an EMBL/GenBank/DDBJ whole genome shotgun (WGS) entry which is preliminary data.</text>
</comment>
<dbReference type="HOGENOM" id="CLU_000604_1_22_9"/>
<comment type="subcellular location">
    <subcellularLocation>
        <location evidence="1 10">Cell membrane</location>
        <topology evidence="1 10">Peripheral membrane protein</topology>
    </subcellularLocation>
</comment>
<dbReference type="PANTHER" id="PTHR43553:SF24">
    <property type="entry name" value="ENERGY-COUPLING FACTOR TRANSPORTER ATP-BINDING PROTEIN ECFA1"/>
    <property type="match status" value="1"/>
</dbReference>
<keyword evidence="3 10" id="KW-0813">Transport</keyword>
<dbReference type="GO" id="GO:0006824">
    <property type="term" value="P:cobalt ion transport"/>
    <property type="evidence" value="ECO:0007669"/>
    <property type="project" value="InterPro"/>
</dbReference>
<evidence type="ECO:0000313" key="12">
    <source>
        <dbReference type="EMBL" id="EEG74485.1"/>
    </source>
</evidence>
<evidence type="ECO:0000256" key="1">
    <source>
        <dbReference type="ARBA" id="ARBA00004202"/>
    </source>
</evidence>
<dbReference type="NCBIfam" id="TIGR01166">
    <property type="entry name" value="cbiO"/>
    <property type="match status" value="1"/>
</dbReference>
<dbReference type="GO" id="GO:0016887">
    <property type="term" value="F:ATP hydrolysis activity"/>
    <property type="evidence" value="ECO:0007669"/>
    <property type="project" value="InterPro"/>
</dbReference>